<accession>A0A6G1EK31</accession>
<dbReference type="GO" id="GO:0004842">
    <property type="term" value="F:ubiquitin-protein transferase activity"/>
    <property type="evidence" value="ECO:0007669"/>
    <property type="project" value="TreeGrafter"/>
</dbReference>
<dbReference type="FunFam" id="3.40.50.10190:FF:000006">
    <property type="entry name" value="Breast cancer type 1 susceptibility protein homolog"/>
    <property type="match status" value="1"/>
</dbReference>
<name>A0A6G1EK31_9ORYZ</name>
<keyword evidence="12" id="KW-1185">Reference proteome</keyword>
<keyword evidence="6" id="KW-0862">Zinc</keyword>
<dbReference type="GO" id="GO:0045944">
    <property type="term" value="P:positive regulation of transcription by RNA polymerase II"/>
    <property type="evidence" value="ECO:0007669"/>
    <property type="project" value="TreeGrafter"/>
</dbReference>
<feature type="region of interest" description="Disordered" evidence="9">
    <location>
        <begin position="27"/>
        <end position="50"/>
    </location>
</feature>
<sequence>MLKDKGLHIMMDNGLVMCPEHATKALPSDGISSPRKYSGNSSSFPHSQYLDKEGISTDDWRKEKETDRNCPSDLWVLLGSALSASEKDSLQEFASWTDATVAKAWAENVTHVIVGKNAGSAWSRSYEVLMALLFGKWVVTIGWIMDGLEKLIPSPETSFELRCSYDSHTSIGGNN</sequence>
<dbReference type="Pfam" id="PF00533">
    <property type="entry name" value="BRCT"/>
    <property type="match status" value="1"/>
</dbReference>
<protein>
    <recommendedName>
        <fullName evidence="10">BRCT domain-containing protein</fullName>
    </recommendedName>
</protein>
<evidence type="ECO:0000256" key="4">
    <source>
        <dbReference type="ARBA" id="ARBA00022763"/>
    </source>
</evidence>
<evidence type="ECO:0000259" key="10">
    <source>
        <dbReference type="PROSITE" id="PS50172"/>
    </source>
</evidence>
<dbReference type="SUPFAM" id="SSF52113">
    <property type="entry name" value="BRCT domain"/>
    <property type="match status" value="1"/>
</dbReference>
<dbReference type="InterPro" id="IPR001357">
    <property type="entry name" value="BRCT_dom"/>
</dbReference>
<keyword evidence="4" id="KW-0227">DNA damage</keyword>
<dbReference type="PROSITE" id="PS50172">
    <property type="entry name" value="BRCT"/>
    <property type="match status" value="1"/>
</dbReference>
<evidence type="ECO:0000313" key="11">
    <source>
        <dbReference type="EMBL" id="KAF0925415.1"/>
    </source>
</evidence>
<evidence type="ECO:0000256" key="7">
    <source>
        <dbReference type="ARBA" id="ARBA00023204"/>
    </source>
</evidence>
<dbReference type="GO" id="GO:0008270">
    <property type="term" value="F:zinc ion binding"/>
    <property type="evidence" value="ECO:0007669"/>
    <property type="project" value="UniProtKB-KW"/>
</dbReference>
<dbReference type="GO" id="GO:0005634">
    <property type="term" value="C:nucleus"/>
    <property type="evidence" value="ECO:0007669"/>
    <property type="project" value="UniProtKB-SubCell"/>
</dbReference>
<evidence type="ECO:0000256" key="6">
    <source>
        <dbReference type="ARBA" id="ARBA00022833"/>
    </source>
</evidence>
<dbReference type="EMBL" id="SPHZ02000003">
    <property type="protein sequence ID" value="KAF0925415.1"/>
    <property type="molecule type" value="Genomic_DNA"/>
</dbReference>
<dbReference type="OrthoDB" id="6105938at2759"/>
<evidence type="ECO:0000313" key="12">
    <source>
        <dbReference type="Proteomes" id="UP000479710"/>
    </source>
</evidence>
<dbReference type="GO" id="GO:0000724">
    <property type="term" value="P:double-strand break repair via homologous recombination"/>
    <property type="evidence" value="ECO:0007669"/>
    <property type="project" value="TreeGrafter"/>
</dbReference>
<reference evidence="11 12" key="1">
    <citation type="submission" date="2019-11" db="EMBL/GenBank/DDBJ databases">
        <title>Whole genome sequence of Oryza granulata.</title>
        <authorList>
            <person name="Li W."/>
        </authorList>
    </citation>
    <scope>NUCLEOTIDE SEQUENCE [LARGE SCALE GENOMIC DNA]</scope>
    <source>
        <strain evidence="12">cv. Menghai</strain>
        <tissue evidence="11">Leaf</tissue>
    </source>
</reference>
<keyword evidence="8" id="KW-0539">Nucleus</keyword>
<feature type="domain" description="BRCT" evidence="10">
    <location>
        <begin position="72"/>
        <end position="161"/>
    </location>
</feature>
<keyword evidence="5" id="KW-0863">Zinc-finger</keyword>
<dbReference type="SMART" id="SM00292">
    <property type="entry name" value="BRCT"/>
    <property type="match status" value="1"/>
</dbReference>
<feature type="non-terminal residue" evidence="11">
    <location>
        <position position="175"/>
    </location>
</feature>
<comment type="subcellular location">
    <subcellularLocation>
        <location evidence="1">Nucleus</location>
    </subcellularLocation>
</comment>
<dbReference type="InterPro" id="IPR031099">
    <property type="entry name" value="BRCA1-associated"/>
</dbReference>
<evidence type="ECO:0000256" key="9">
    <source>
        <dbReference type="SAM" id="MobiDB-lite"/>
    </source>
</evidence>
<organism evidence="11 12">
    <name type="scientific">Oryza meyeriana var. granulata</name>
    <dbReference type="NCBI Taxonomy" id="110450"/>
    <lineage>
        <taxon>Eukaryota</taxon>
        <taxon>Viridiplantae</taxon>
        <taxon>Streptophyta</taxon>
        <taxon>Embryophyta</taxon>
        <taxon>Tracheophyta</taxon>
        <taxon>Spermatophyta</taxon>
        <taxon>Magnoliopsida</taxon>
        <taxon>Liliopsida</taxon>
        <taxon>Poales</taxon>
        <taxon>Poaceae</taxon>
        <taxon>BOP clade</taxon>
        <taxon>Oryzoideae</taxon>
        <taxon>Oryzeae</taxon>
        <taxon>Oryzinae</taxon>
        <taxon>Oryza</taxon>
        <taxon>Oryza meyeriana</taxon>
    </lineage>
</organism>
<evidence type="ECO:0000256" key="2">
    <source>
        <dbReference type="ARBA" id="ARBA00022723"/>
    </source>
</evidence>
<dbReference type="InterPro" id="IPR036420">
    <property type="entry name" value="BRCT_dom_sf"/>
</dbReference>
<evidence type="ECO:0000256" key="5">
    <source>
        <dbReference type="ARBA" id="ARBA00022771"/>
    </source>
</evidence>
<dbReference type="PANTHER" id="PTHR13763:SF6">
    <property type="entry name" value="OS05G0486600 PROTEIN"/>
    <property type="match status" value="1"/>
</dbReference>
<evidence type="ECO:0000256" key="3">
    <source>
        <dbReference type="ARBA" id="ARBA00022737"/>
    </source>
</evidence>
<keyword evidence="7" id="KW-0234">DNA repair</keyword>
<dbReference type="Proteomes" id="UP000479710">
    <property type="component" value="Unassembled WGS sequence"/>
</dbReference>
<evidence type="ECO:0000256" key="8">
    <source>
        <dbReference type="ARBA" id="ARBA00023242"/>
    </source>
</evidence>
<dbReference type="AlphaFoldDB" id="A0A6G1EK31"/>
<evidence type="ECO:0000256" key="1">
    <source>
        <dbReference type="ARBA" id="ARBA00004123"/>
    </source>
</evidence>
<dbReference type="PANTHER" id="PTHR13763">
    <property type="entry name" value="BREAST CANCER TYPE 1 SUSCEPTIBILITY PROTEIN BRCA1"/>
    <property type="match status" value="1"/>
</dbReference>
<comment type="caution">
    <text evidence="11">The sequence shown here is derived from an EMBL/GenBank/DDBJ whole genome shotgun (WGS) entry which is preliminary data.</text>
</comment>
<keyword evidence="3" id="KW-0677">Repeat</keyword>
<keyword evidence="2" id="KW-0479">Metal-binding</keyword>
<proteinExistence type="predicted"/>
<dbReference type="Gene3D" id="3.40.50.10190">
    <property type="entry name" value="BRCT domain"/>
    <property type="match status" value="1"/>
</dbReference>
<gene>
    <name evidence="11" type="ORF">E2562_016646</name>
</gene>